<dbReference type="InterPro" id="IPR036513">
    <property type="entry name" value="STAS_dom_sf"/>
</dbReference>
<dbReference type="InterPro" id="IPR002645">
    <property type="entry name" value="STAS_dom"/>
</dbReference>
<dbReference type="Proteomes" id="UP001495147">
    <property type="component" value="Unassembled WGS sequence"/>
</dbReference>
<protein>
    <submittedName>
        <fullName evidence="7">SulP family inorganic anion transporter</fullName>
    </submittedName>
</protein>
<evidence type="ECO:0000313" key="7">
    <source>
        <dbReference type="EMBL" id="MEO3691427.1"/>
    </source>
</evidence>
<dbReference type="Gene3D" id="3.30.750.24">
    <property type="entry name" value="STAS domain"/>
    <property type="match status" value="1"/>
</dbReference>
<organism evidence="7 8">
    <name type="scientific">Roseateles paludis</name>
    <dbReference type="NCBI Taxonomy" id="3145238"/>
    <lineage>
        <taxon>Bacteria</taxon>
        <taxon>Pseudomonadati</taxon>
        <taxon>Pseudomonadota</taxon>
        <taxon>Betaproteobacteria</taxon>
        <taxon>Burkholderiales</taxon>
        <taxon>Sphaerotilaceae</taxon>
        <taxon>Roseateles</taxon>
    </lineage>
</organism>
<evidence type="ECO:0000256" key="2">
    <source>
        <dbReference type="ARBA" id="ARBA00022692"/>
    </source>
</evidence>
<feature type="transmembrane region" description="Helical" evidence="5">
    <location>
        <begin position="199"/>
        <end position="217"/>
    </location>
</feature>
<feature type="transmembrane region" description="Helical" evidence="5">
    <location>
        <begin position="247"/>
        <end position="266"/>
    </location>
</feature>
<evidence type="ECO:0000259" key="6">
    <source>
        <dbReference type="PROSITE" id="PS50801"/>
    </source>
</evidence>
<evidence type="ECO:0000313" key="8">
    <source>
        <dbReference type="Proteomes" id="UP001495147"/>
    </source>
</evidence>
<keyword evidence="2 5" id="KW-0812">Transmembrane</keyword>
<proteinExistence type="predicted"/>
<feature type="transmembrane region" description="Helical" evidence="5">
    <location>
        <begin position="174"/>
        <end position="192"/>
    </location>
</feature>
<dbReference type="RefSeq" id="WP_347704249.1">
    <property type="nucleotide sequence ID" value="NZ_JBDPZD010000002.1"/>
</dbReference>
<dbReference type="Pfam" id="PF00916">
    <property type="entry name" value="Sulfate_transp"/>
    <property type="match status" value="1"/>
</dbReference>
<dbReference type="PROSITE" id="PS50801">
    <property type="entry name" value="STAS"/>
    <property type="match status" value="1"/>
</dbReference>
<dbReference type="PANTHER" id="PTHR11814">
    <property type="entry name" value="SULFATE TRANSPORTER"/>
    <property type="match status" value="1"/>
</dbReference>
<comment type="caution">
    <text evidence="7">The sequence shown here is derived from an EMBL/GenBank/DDBJ whole genome shotgun (WGS) entry which is preliminary data.</text>
</comment>
<evidence type="ECO:0000256" key="4">
    <source>
        <dbReference type="ARBA" id="ARBA00023136"/>
    </source>
</evidence>
<feature type="transmembrane region" description="Helical" evidence="5">
    <location>
        <begin position="111"/>
        <end position="132"/>
    </location>
</feature>
<reference evidence="7 8" key="1">
    <citation type="submission" date="2024-05" db="EMBL/GenBank/DDBJ databases">
        <title>Roseateles sp. DJS-2-20 16S ribosomal RNA gene Genome sequencing and assembly.</title>
        <authorList>
            <person name="Woo H."/>
        </authorList>
    </citation>
    <scope>NUCLEOTIDE SEQUENCE [LARGE SCALE GENOMIC DNA]</scope>
    <source>
        <strain evidence="7 8">DJS-2-20</strain>
    </source>
</reference>
<dbReference type="InterPro" id="IPR001902">
    <property type="entry name" value="SLC26A/SulP_fam"/>
</dbReference>
<dbReference type="InterPro" id="IPR011547">
    <property type="entry name" value="SLC26A/SulP_dom"/>
</dbReference>
<feature type="domain" description="STAS" evidence="6">
    <location>
        <begin position="435"/>
        <end position="553"/>
    </location>
</feature>
<gene>
    <name evidence="7" type="ORF">ABDJ85_08100</name>
</gene>
<dbReference type="SUPFAM" id="SSF52091">
    <property type="entry name" value="SpoIIaa-like"/>
    <property type="match status" value="1"/>
</dbReference>
<keyword evidence="8" id="KW-1185">Reference proteome</keyword>
<dbReference type="CDD" id="cd07042">
    <property type="entry name" value="STAS_SulP_like_sulfate_transporter"/>
    <property type="match status" value="1"/>
</dbReference>
<feature type="transmembrane region" description="Helical" evidence="5">
    <location>
        <begin position="63"/>
        <end position="80"/>
    </location>
</feature>
<comment type="subcellular location">
    <subcellularLocation>
        <location evidence="1">Membrane</location>
        <topology evidence="1">Multi-pass membrane protein</topology>
    </subcellularLocation>
</comment>
<dbReference type="EMBL" id="JBDPZD010000002">
    <property type="protein sequence ID" value="MEO3691427.1"/>
    <property type="molecule type" value="Genomic_DNA"/>
</dbReference>
<sequence length="582" mass="60453">MPKSPAAHPVKPGRIGARWLGPWVAEVNGATLRADALAAVLAAVLAVPQGIAFAALAGVPPAWGLYASILPTAVAALLGASRLMITGPTNALSLALSAGLAPLAVAGSPEYLRLALALTLFVGVIQLAVWALRLGAVTHFISPTVLLGFTSGAALLIALHAAQAWRQEAGDARATLLVGALALGLAAAARRWWPRAPGLLLALGAATLLAAIGAWQWGWQLATVAAPAEAWPPLAWPALQWQDLPRLATLALALTLVALGQSIAIAKALAARTGQAFDVNRECLGQGLANVAGACSSALVSCGSLNRSAPHIEAGARTPLAAVMAAVLVLLLVGWAGAALAWVPMAAIDALLLLVAWSLVDLGQWRELWRVDRREAGVAAGTLVATLALPLEVAVLAGVAASLVLYLHRTAHPALRSMGFAAAPLPGSERRFVVLEPGAPECPQLKLLRMEGPVWYGAEAHVAETLRQLREPDANGASPPSHLLVMGKSMNFIDPAGAALWERERALRSQPGQGLYFHRPRPEVLVAWERSGFLQRLGPGHIFPDKRSAIAAIVPQLDPAVCAHCRARVFEECGAQPGAAPG</sequence>
<evidence type="ECO:0000256" key="5">
    <source>
        <dbReference type="SAM" id="Phobius"/>
    </source>
</evidence>
<keyword evidence="3 5" id="KW-1133">Transmembrane helix</keyword>
<accession>A0ABV0G131</accession>
<feature type="transmembrane region" description="Helical" evidence="5">
    <location>
        <begin position="36"/>
        <end position="57"/>
    </location>
</feature>
<feature type="transmembrane region" description="Helical" evidence="5">
    <location>
        <begin position="381"/>
        <end position="407"/>
    </location>
</feature>
<keyword evidence="4 5" id="KW-0472">Membrane</keyword>
<evidence type="ECO:0000256" key="3">
    <source>
        <dbReference type="ARBA" id="ARBA00022989"/>
    </source>
</evidence>
<feature type="transmembrane region" description="Helical" evidence="5">
    <location>
        <begin position="144"/>
        <end position="162"/>
    </location>
</feature>
<name>A0ABV0G131_9BURK</name>
<evidence type="ECO:0000256" key="1">
    <source>
        <dbReference type="ARBA" id="ARBA00004141"/>
    </source>
</evidence>